<keyword evidence="10" id="KW-0251">Elongation factor</keyword>
<proteinExistence type="predicted"/>
<dbReference type="InterPro" id="IPR015190">
    <property type="entry name" value="Elong_fac_SelB-wing-hlx_typ-2"/>
</dbReference>
<keyword evidence="4" id="KW-0547">Nucleotide-binding</keyword>
<evidence type="ECO:0000313" key="11">
    <source>
        <dbReference type="Proteomes" id="UP001605250"/>
    </source>
</evidence>
<dbReference type="SUPFAM" id="SSF52540">
    <property type="entry name" value="P-loop containing nucleoside triphosphate hydrolases"/>
    <property type="match status" value="1"/>
</dbReference>
<dbReference type="Pfam" id="PF21458">
    <property type="entry name" value="WHD_1st_3rd_SelB"/>
    <property type="match status" value="1"/>
</dbReference>
<dbReference type="EMBL" id="JBGCUC010000010">
    <property type="protein sequence ID" value="MFG6077244.1"/>
    <property type="molecule type" value="Genomic_DNA"/>
</dbReference>
<dbReference type="InterPro" id="IPR057335">
    <property type="entry name" value="Beta-barrel_SelB"/>
</dbReference>
<dbReference type="PANTHER" id="PTHR43721">
    <property type="entry name" value="ELONGATION FACTOR TU-RELATED"/>
    <property type="match status" value="1"/>
</dbReference>
<organism evidence="10 11">
    <name type="scientific">Erwinia plantamica</name>
    <dbReference type="NCBI Taxonomy" id="3237104"/>
    <lineage>
        <taxon>Bacteria</taxon>
        <taxon>Pseudomonadati</taxon>
        <taxon>Pseudomonadota</taxon>
        <taxon>Gammaproteobacteria</taxon>
        <taxon>Enterobacterales</taxon>
        <taxon>Erwiniaceae</taxon>
        <taxon>Erwinia</taxon>
    </lineage>
</organism>
<dbReference type="InterPro" id="IPR004161">
    <property type="entry name" value="EFTu-like_2"/>
</dbReference>
<dbReference type="InterPro" id="IPR027417">
    <property type="entry name" value="P-loop_NTPase"/>
</dbReference>
<keyword evidence="6" id="KW-0342">GTP-binding</keyword>
<dbReference type="RefSeq" id="WP_301251559.1">
    <property type="nucleotide sequence ID" value="NZ_JBGCUC010000010.1"/>
</dbReference>
<dbReference type="Pfam" id="PF25461">
    <property type="entry name" value="Beta-barrel_SelB"/>
    <property type="match status" value="1"/>
</dbReference>
<sequence length="612" mass="66987">MVIVSAGHAAHGKTTLLQALTGAALDRLPGEKPQDSTVDLNYAWWPRPDGRIFSFIDVPGHQKHLANMLSGVTGPDHALLAVAADDGIMPQTREHLAILQLSGQPPLTIAITKADLANAARISDTEREIRTLAALMGWPDVTLFVTSALNATGISALADHISQLPPRAIAPCKRFRLAIDRAFSVPGTGTVVTGTALGGEVRVGDRLWLTGMNKSVRVQGLRAQNQPASVACGGQRLALNLVGGVEKSELSRGDWLLQEPPAVLSSRVVVALQPLQPLKQAQRLHIHHAASHITGSVTPMQDNLAELTLDKPLWLADNDRLILRDITARQTLAGARVVLLMQKKGCMPQPDATRWLQQLANAQDDEATLRLLLQARPWRKTQLAWARQLTAEGFSAALSAIAPVEAGDYLLLAEVTAGWRRQVLDTLAGYHRKHEDRPGLGRSRLRRMALPGLPEAIGLAVIDLLLADGALAFRYGWLRLPAFSVSFTPEEQALWQQAKPLLTQDSGWVRDMATCLNADEALMRLTLQKAASSGEIAAIVHDRYYSRALIERFADTIRQRHQQGLATRAADFRRLFAMGRKLAVQILEFFDHSGFTHRQGSDHLLRDDSMFP</sequence>
<name>A0ABW7CLZ6_9GAMM</name>
<dbReference type="SUPFAM" id="SSF50447">
    <property type="entry name" value="Translation proteins"/>
    <property type="match status" value="1"/>
</dbReference>
<feature type="domain" description="Tr-type G" evidence="9">
    <location>
        <begin position="1"/>
        <end position="169"/>
    </location>
</feature>
<dbReference type="Pfam" id="PF03144">
    <property type="entry name" value="GTP_EFTU_D2"/>
    <property type="match status" value="1"/>
</dbReference>
<evidence type="ECO:0000256" key="6">
    <source>
        <dbReference type="ARBA" id="ARBA00023134"/>
    </source>
</evidence>
<dbReference type="Pfam" id="PF09107">
    <property type="entry name" value="WHD_3rd_SelB"/>
    <property type="match status" value="1"/>
</dbReference>
<evidence type="ECO:0000256" key="8">
    <source>
        <dbReference type="ARBA" id="ARBA00031615"/>
    </source>
</evidence>
<dbReference type="CDD" id="cd03696">
    <property type="entry name" value="SelB_II"/>
    <property type="match status" value="1"/>
</dbReference>
<dbReference type="PANTHER" id="PTHR43721:SF9">
    <property type="entry name" value="GTP-BINDING PROTEIN 1"/>
    <property type="match status" value="1"/>
</dbReference>
<comment type="subcellular location">
    <subcellularLocation>
        <location evidence="1">Cytoplasm</location>
    </subcellularLocation>
</comment>
<evidence type="ECO:0000256" key="2">
    <source>
        <dbReference type="ARBA" id="ARBA00015953"/>
    </source>
</evidence>
<comment type="function">
    <text evidence="7">Translation factor necessary for the incorporation of selenocysteine into proteins. It probably replaces EF-Tu for the insertion of selenocysteine directed by the UGA codon. SelB binds GTP and GDP.</text>
</comment>
<accession>A0ABW7CLZ6</accession>
<dbReference type="InterPro" id="IPR004535">
    <property type="entry name" value="Transl_elong_SelB"/>
</dbReference>
<keyword evidence="11" id="KW-1185">Reference proteome</keyword>
<dbReference type="PROSITE" id="PS51722">
    <property type="entry name" value="G_TR_2"/>
    <property type="match status" value="1"/>
</dbReference>
<comment type="caution">
    <text evidence="10">The sequence shown here is derived from an EMBL/GenBank/DDBJ whole genome shotgun (WGS) entry which is preliminary data.</text>
</comment>
<evidence type="ECO:0000259" key="9">
    <source>
        <dbReference type="PROSITE" id="PS51722"/>
    </source>
</evidence>
<dbReference type="Pfam" id="PF00009">
    <property type="entry name" value="GTP_EFTU"/>
    <property type="match status" value="1"/>
</dbReference>
<dbReference type="Gene3D" id="3.40.50.300">
    <property type="entry name" value="P-loop containing nucleotide triphosphate hydrolases"/>
    <property type="match status" value="1"/>
</dbReference>
<dbReference type="Gene3D" id="1.10.10.10">
    <property type="entry name" value="Winged helix-like DNA-binding domain superfamily/Winged helix DNA-binding domain"/>
    <property type="match status" value="3"/>
</dbReference>
<dbReference type="GO" id="GO:0003746">
    <property type="term" value="F:translation elongation factor activity"/>
    <property type="evidence" value="ECO:0007669"/>
    <property type="project" value="UniProtKB-KW"/>
</dbReference>
<keyword evidence="3" id="KW-0963">Cytoplasm</keyword>
<dbReference type="InterPro" id="IPR009000">
    <property type="entry name" value="Transl_B-barrel_sf"/>
</dbReference>
<dbReference type="InterPro" id="IPR036390">
    <property type="entry name" value="WH_DNA-bd_sf"/>
</dbReference>
<keyword evidence="5" id="KW-0648">Protein biosynthesis</keyword>
<evidence type="ECO:0000256" key="4">
    <source>
        <dbReference type="ARBA" id="ARBA00022741"/>
    </source>
</evidence>
<dbReference type="Gene3D" id="2.40.30.10">
    <property type="entry name" value="Translation factors"/>
    <property type="match status" value="1"/>
</dbReference>
<dbReference type="InterPro" id="IPR048649">
    <property type="entry name" value="WHD_1st_3rd_SelB"/>
</dbReference>
<dbReference type="InterPro" id="IPR015191">
    <property type="entry name" value="SelB_WHD4"/>
</dbReference>
<reference evidence="10 11" key="1">
    <citation type="submission" date="2024-07" db="EMBL/GenBank/DDBJ databases">
        <title>Novel bacterial strain Erwinia sp. OPT-41 promoting growth of various crops.</title>
        <authorList>
            <person name="Egorshina A."/>
            <person name="Lukyantsev M.A."/>
            <person name="Golubev S.N."/>
            <person name="Muratova A.Y."/>
            <person name="Bulygina E.A."/>
        </authorList>
    </citation>
    <scope>NUCLEOTIDE SEQUENCE [LARGE SCALE GENOMIC DNA]</scope>
    <source>
        <strain evidence="10 11">OPT-41</strain>
    </source>
</reference>
<evidence type="ECO:0000256" key="5">
    <source>
        <dbReference type="ARBA" id="ARBA00022917"/>
    </source>
</evidence>
<gene>
    <name evidence="10" type="primary">selB</name>
    <name evidence="10" type="ORF">AB3U87_12830</name>
</gene>
<evidence type="ECO:0000256" key="3">
    <source>
        <dbReference type="ARBA" id="ARBA00022490"/>
    </source>
</evidence>
<dbReference type="InterPro" id="IPR036388">
    <property type="entry name" value="WH-like_DNA-bd_sf"/>
</dbReference>
<protein>
    <recommendedName>
        <fullName evidence="2">Selenocysteine-specific elongation factor</fullName>
    </recommendedName>
    <alternativeName>
        <fullName evidence="8">SelB translation factor</fullName>
    </alternativeName>
</protein>
<evidence type="ECO:0000256" key="1">
    <source>
        <dbReference type="ARBA" id="ARBA00004496"/>
    </source>
</evidence>
<dbReference type="SUPFAM" id="SSF46785">
    <property type="entry name" value="Winged helix' DNA-binding domain"/>
    <property type="match status" value="2"/>
</dbReference>
<dbReference type="InterPro" id="IPR048931">
    <property type="entry name" value="WHD_2nd_SelB_bact"/>
</dbReference>
<evidence type="ECO:0000256" key="7">
    <source>
        <dbReference type="ARBA" id="ARBA00025526"/>
    </source>
</evidence>
<dbReference type="InterPro" id="IPR050055">
    <property type="entry name" value="EF-Tu_GTPase"/>
</dbReference>
<evidence type="ECO:0000313" key="10">
    <source>
        <dbReference type="EMBL" id="MFG6077244.1"/>
    </source>
</evidence>
<dbReference type="Pfam" id="PF09106">
    <property type="entry name" value="WHD_2nd_SelB"/>
    <property type="match status" value="1"/>
</dbReference>
<dbReference type="Pfam" id="PF21214">
    <property type="entry name" value="WHD_2nd_SelB_bact"/>
    <property type="match status" value="1"/>
</dbReference>
<dbReference type="Proteomes" id="UP001605250">
    <property type="component" value="Unassembled WGS sequence"/>
</dbReference>
<dbReference type="NCBIfam" id="TIGR00475">
    <property type="entry name" value="selB"/>
    <property type="match status" value="1"/>
</dbReference>
<dbReference type="InterPro" id="IPR000795">
    <property type="entry name" value="T_Tr_GTP-bd_dom"/>
</dbReference>